<evidence type="ECO:0000256" key="1">
    <source>
        <dbReference type="SAM" id="Phobius"/>
    </source>
</evidence>
<dbReference type="EMBL" id="CALTRL010003186">
    <property type="protein sequence ID" value="CAH7678445.1"/>
    <property type="molecule type" value="Genomic_DNA"/>
</dbReference>
<reference evidence="2" key="1">
    <citation type="submission" date="2022-06" db="EMBL/GenBank/DDBJ databases">
        <authorList>
            <consortium name="SYNGENTA / RWTH Aachen University"/>
        </authorList>
    </citation>
    <scope>NUCLEOTIDE SEQUENCE</scope>
</reference>
<dbReference type="Proteomes" id="UP001153365">
    <property type="component" value="Unassembled WGS sequence"/>
</dbReference>
<comment type="caution">
    <text evidence="2">The sequence shown here is derived from an EMBL/GenBank/DDBJ whole genome shotgun (WGS) entry which is preliminary data.</text>
</comment>
<evidence type="ECO:0000313" key="2">
    <source>
        <dbReference type="EMBL" id="CAH7678445.1"/>
    </source>
</evidence>
<dbReference type="AlphaFoldDB" id="A0AAV0B2G0"/>
<organism evidence="2 3">
    <name type="scientific">Phakopsora pachyrhizi</name>
    <name type="common">Asian soybean rust disease fungus</name>
    <dbReference type="NCBI Taxonomy" id="170000"/>
    <lineage>
        <taxon>Eukaryota</taxon>
        <taxon>Fungi</taxon>
        <taxon>Dikarya</taxon>
        <taxon>Basidiomycota</taxon>
        <taxon>Pucciniomycotina</taxon>
        <taxon>Pucciniomycetes</taxon>
        <taxon>Pucciniales</taxon>
        <taxon>Phakopsoraceae</taxon>
        <taxon>Phakopsora</taxon>
    </lineage>
</organism>
<feature type="transmembrane region" description="Helical" evidence="1">
    <location>
        <begin position="81"/>
        <end position="102"/>
    </location>
</feature>
<keyword evidence="3" id="KW-1185">Reference proteome</keyword>
<gene>
    <name evidence="2" type="ORF">PPACK8108_LOCUS12971</name>
</gene>
<proteinExistence type="predicted"/>
<name>A0AAV0B2G0_PHAPC</name>
<accession>A0AAV0B2G0</accession>
<keyword evidence="1" id="KW-1133">Transmembrane helix</keyword>
<protein>
    <submittedName>
        <fullName evidence="2">Uncharacterized protein</fullName>
    </submittedName>
</protein>
<keyword evidence="1" id="KW-0812">Transmembrane</keyword>
<keyword evidence="1" id="KW-0472">Membrane</keyword>
<evidence type="ECO:0000313" key="3">
    <source>
        <dbReference type="Proteomes" id="UP001153365"/>
    </source>
</evidence>
<sequence length="115" mass="12973">MALRFACRSGLSERCSVIRSQPRFFLCSAVILVDVFWILKLTSLIELEKRAITLFLNSGEKLFSIFKGLDQSGLRMKRVRFVWGLATGSGSYFAVIIAPMTVPGQREDLRKIIGK</sequence>